<dbReference type="InterPro" id="IPR036736">
    <property type="entry name" value="ACP-like_sf"/>
</dbReference>
<feature type="domain" description="Carrier" evidence="5">
    <location>
        <begin position="968"/>
        <end position="1043"/>
    </location>
</feature>
<name>A0ABS4TYB8_9PSEU</name>
<dbReference type="Gene3D" id="3.30.300.30">
    <property type="match status" value="1"/>
</dbReference>
<dbReference type="CDD" id="cd19531">
    <property type="entry name" value="LCL_NRPS-like"/>
    <property type="match status" value="1"/>
</dbReference>
<dbReference type="EMBL" id="JAGINW010000001">
    <property type="protein sequence ID" value="MBP2329402.1"/>
    <property type="molecule type" value="Genomic_DNA"/>
</dbReference>
<dbReference type="InterPro" id="IPR020845">
    <property type="entry name" value="AMP-binding_CS"/>
</dbReference>
<dbReference type="Gene3D" id="3.40.50.1820">
    <property type="entry name" value="alpha/beta hydrolase"/>
    <property type="match status" value="1"/>
</dbReference>
<dbReference type="InterPro" id="IPR000873">
    <property type="entry name" value="AMP-dep_synth/lig_dom"/>
</dbReference>
<dbReference type="InterPro" id="IPR010071">
    <property type="entry name" value="AA_adenyl_dom"/>
</dbReference>
<reference evidence="6 7" key="1">
    <citation type="submission" date="2021-03" db="EMBL/GenBank/DDBJ databases">
        <title>Sequencing the genomes of 1000 actinobacteria strains.</title>
        <authorList>
            <person name="Klenk H.-P."/>
        </authorList>
    </citation>
    <scope>NUCLEOTIDE SEQUENCE [LARGE SCALE GENOMIC DNA]</scope>
    <source>
        <strain evidence="6 7">DSM 46670</strain>
    </source>
</reference>
<organism evidence="6 7">
    <name type="scientific">Kibdelosporangium banguiense</name>
    <dbReference type="NCBI Taxonomy" id="1365924"/>
    <lineage>
        <taxon>Bacteria</taxon>
        <taxon>Bacillati</taxon>
        <taxon>Actinomycetota</taxon>
        <taxon>Actinomycetes</taxon>
        <taxon>Pseudonocardiales</taxon>
        <taxon>Pseudonocardiaceae</taxon>
        <taxon>Kibdelosporangium</taxon>
    </lineage>
</organism>
<dbReference type="InterPro" id="IPR009081">
    <property type="entry name" value="PP-bd_ACP"/>
</dbReference>
<dbReference type="InterPro" id="IPR042099">
    <property type="entry name" value="ANL_N_sf"/>
</dbReference>
<dbReference type="Pfam" id="PF00501">
    <property type="entry name" value="AMP-binding"/>
    <property type="match status" value="1"/>
</dbReference>
<protein>
    <submittedName>
        <fullName evidence="6">Amino acid adenylation domain-containing protein</fullName>
    </submittedName>
</protein>
<dbReference type="NCBIfam" id="TIGR01733">
    <property type="entry name" value="AA-adenyl-dom"/>
    <property type="match status" value="1"/>
</dbReference>
<dbReference type="Proteomes" id="UP001519332">
    <property type="component" value="Unassembled WGS sequence"/>
</dbReference>
<feature type="region of interest" description="Disordered" evidence="4">
    <location>
        <begin position="1053"/>
        <end position="1091"/>
    </location>
</feature>
<dbReference type="InterPro" id="IPR045851">
    <property type="entry name" value="AMP-bd_C_sf"/>
</dbReference>
<proteinExistence type="predicted"/>
<evidence type="ECO:0000259" key="5">
    <source>
        <dbReference type="PROSITE" id="PS50075"/>
    </source>
</evidence>
<dbReference type="InterPro" id="IPR023213">
    <property type="entry name" value="CAT-like_dom_sf"/>
</dbReference>
<dbReference type="PROSITE" id="PS00012">
    <property type="entry name" value="PHOSPHOPANTETHEINE"/>
    <property type="match status" value="1"/>
</dbReference>
<dbReference type="Gene3D" id="3.40.50.12780">
    <property type="entry name" value="N-terminal domain of ligase-like"/>
    <property type="match status" value="1"/>
</dbReference>
<accession>A0ABS4TYB8</accession>
<dbReference type="PANTHER" id="PTHR45527">
    <property type="entry name" value="NONRIBOSOMAL PEPTIDE SYNTHETASE"/>
    <property type="match status" value="1"/>
</dbReference>
<dbReference type="Pfam" id="PF00668">
    <property type="entry name" value="Condensation"/>
    <property type="match status" value="1"/>
</dbReference>
<evidence type="ECO:0000256" key="1">
    <source>
        <dbReference type="ARBA" id="ARBA00001957"/>
    </source>
</evidence>
<dbReference type="PROSITE" id="PS50075">
    <property type="entry name" value="CARRIER"/>
    <property type="match status" value="1"/>
</dbReference>
<keyword evidence="2" id="KW-0596">Phosphopantetheine</keyword>
<dbReference type="SUPFAM" id="SSF47336">
    <property type="entry name" value="ACP-like"/>
    <property type="match status" value="1"/>
</dbReference>
<dbReference type="Pfam" id="PF00550">
    <property type="entry name" value="PP-binding"/>
    <property type="match status" value="1"/>
</dbReference>
<evidence type="ECO:0000256" key="2">
    <source>
        <dbReference type="ARBA" id="ARBA00022450"/>
    </source>
</evidence>
<dbReference type="SUPFAM" id="SSF56801">
    <property type="entry name" value="Acetyl-CoA synthetase-like"/>
    <property type="match status" value="1"/>
</dbReference>
<dbReference type="SUPFAM" id="SSF52777">
    <property type="entry name" value="CoA-dependent acyltransferases"/>
    <property type="match status" value="2"/>
</dbReference>
<dbReference type="InterPro" id="IPR001242">
    <property type="entry name" value="Condensation_dom"/>
</dbReference>
<evidence type="ECO:0000256" key="3">
    <source>
        <dbReference type="ARBA" id="ARBA00022553"/>
    </source>
</evidence>
<sequence length="1091" mass="117641">MIDRLPAGALVFPASPGQERLWFLDQVNPDADRAYVLAVRVDLRGELDPVALQRAVNTVIDRHEALRTGLRHVDGRLVQVVLQGVTAPLRQVRDARPDDLDTLLRAEAVRPWNLAQPPLVRCLLAAVAPGHHVLLLCVHHAVCDGMSLQVVLDEVMQAHAGNPSAESEAPYQFADYVLWGRDGHGDLADETQAKQHAQQVEFWSGSLRDAPLVLDIPTDHRRPRLQSFSGARLPVTLDSSTTDRLRGWATRAGVTPYTVLLTALSVVLSRASGQDDLIIGLPVANRARPEFARTVGYFANTCPLRVDMRANPSLPDLVTTVQRSLDDVLQHSTLPLGEIVEALSPERSTGRNPVFQVMFGLQQGVQRIYRLPGLVADVSEVDTRAARVDLSLFLFEDENGELAGFLEYADALFDPGTAEVLASALQEVITRILSDSPASVAATPLVADACATDRTNDLTDLPEPPSWDLAWPRVLHYDTQQASRIAVQDNDIKLTYRELAQLMDSAGALLRRAGVRPRDRVAVQVERGVLPVLAMLACWRAGAVYVPIDPRAPIVRTELILAEAQPVAVVTDDPCALPKGLQHLAIPAHSLLHAPSQSTAPVPVQPDAVAYLMFTSGSSGRPKGVAVSHSNLAKFLQAMTARLEMTRRDRMLALTTTAFDISLLELLGTLMVGGSVHVAPASAQREPTELARLLDDPAITLAQATPAAWRMALGAGWRPRHGLRVLCGGEAMSADLADALANGADVLWNLYGPTETTIWSTAARVGRGETVSLGRPLDGTRLLVVDRDLRPIPVGFVGELLIGGLGVAAGYLDRPALTAARFLPDPHGSGQRLYRTGDLVRERHDGTLEFVGRADDQVKVRGHRIELGEVESVLRACAHVSDAAAAIQYRGGEAAVVAYLVADETACTDEHEWVTQIRQTAARVLPASAVPGELYCVPIIPLNPHGKVDRRALAGTGRRIGTVADRVAPRGDVEVKIATMWRDLLEVDEVGVTDDFFALGGHSLLAANLLQSIDRHWGVRVPVADFFVEPTIARLAASLTQLIGEVGTAGAGETGAPPVIEMAGTDDWSFTPVRPEPAAVTTRRAAKEATP</sequence>
<dbReference type="Gene3D" id="3.30.559.30">
    <property type="entry name" value="Nonribosomal peptide synthetase, condensation domain"/>
    <property type="match status" value="1"/>
</dbReference>
<evidence type="ECO:0000256" key="4">
    <source>
        <dbReference type="SAM" id="MobiDB-lite"/>
    </source>
</evidence>
<evidence type="ECO:0000313" key="6">
    <source>
        <dbReference type="EMBL" id="MBP2329402.1"/>
    </source>
</evidence>
<comment type="cofactor">
    <cofactor evidence="1">
        <name>pantetheine 4'-phosphate</name>
        <dbReference type="ChEBI" id="CHEBI:47942"/>
    </cofactor>
</comment>
<dbReference type="PROSITE" id="PS00455">
    <property type="entry name" value="AMP_BINDING"/>
    <property type="match status" value="1"/>
</dbReference>
<comment type="caution">
    <text evidence="6">The sequence shown here is derived from an EMBL/GenBank/DDBJ whole genome shotgun (WGS) entry which is preliminary data.</text>
</comment>
<keyword evidence="7" id="KW-1185">Reference proteome</keyword>
<keyword evidence="3" id="KW-0597">Phosphoprotein</keyword>
<gene>
    <name evidence="6" type="ORF">JOF56_009787</name>
</gene>
<dbReference type="RefSeq" id="WP_209646201.1">
    <property type="nucleotide sequence ID" value="NZ_JAGINW010000001.1"/>
</dbReference>
<dbReference type="PANTHER" id="PTHR45527:SF1">
    <property type="entry name" value="FATTY ACID SYNTHASE"/>
    <property type="match status" value="1"/>
</dbReference>
<dbReference type="Gene3D" id="3.30.559.10">
    <property type="entry name" value="Chloramphenicol acetyltransferase-like domain"/>
    <property type="match status" value="1"/>
</dbReference>
<evidence type="ECO:0000313" key="7">
    <source>
        <dbReference type="Proteomes" id="UP001519332"/>
    </source>
</evidence>
<dbReference type="InterPro" id="IPR029058">
    <property type="entry name" value="AB_hydrolase_fold"/>
</dbReference>
<dbReference type="InterPro" id="IPR006162">
    <property type="entry name" value="Ppantetheine_attach_site"/>
</dbReference>